<organism evidence="3 4">
    <name type="scientific">Trichoglossum hirsutum</name>
    <dbReference type="NCBI Taxonomy" id="265104"/>
    <lineage>
        <taxon>Eukaryota</taxon>
        <taxon>Fungi</taxon>
        <taxon>Dikarya</taxon>
        <taxon>Ascomycota</taxon>
        <taxon>Pezizomycotina</taxon>
        <taxon>Geoglossomycetes</taxon>
        <taxon>Geoglossales</taxon>
        <taxon>Geoglossaceae</taxon>
        <taxon>Trichoglossum</taxon>
    </lineage>
</organism>
<dbReference type="PROSITE" id="PS51038">
    <property type="entry name" value="BAH"/>
    <property type="match status" value="1"/>
</dbReference>
<dbReference type="AlphaFoldDB" id="A0A9P8RTM8"/>
<proteinExistence type="predicted"/>
<dbReference type="InterPro" id="IPR011011">
    <property type="entry name" value="Znf_FYVE_PHD"/>
</dbReference>
<dbReference type="GO" id="GO:0003682">
    <property type="term" value="F:chromatin binding"/>
    <property type="evidence" value="ECO:0007669"/>
    <property type="project" value="InterPro"/>
</dbReference>
<dbReference type="Gene3D" id="2.30.30.490">
    <property type="match status" value="1"/>
</dbReference>
<dbReference type="InterPro" id="IPR043151">
    <property type="entry name" value="BAH_sf"/>
</dbReference>
<dbReference type="InterPro" id="IPR013083">
    <property type="entry name" value="Znf_RING/FYVE/PHD"/>
</dbReference>
<sequence>MVSTKRSSVNGRGGLSSSAQPVRNLDLAVVPFTVEHKGKVRRSRKRRSSTNIAPRRGSPSSTTHGPSEGLFPVTIIVRPRDKWEALKQRSIFMINDESFRVGQSVFINHSDITQGTDLSEADLHDFWAAEVVEIRANDAQHVYLRVAWYYWPEELPGGRRYYHGMKELVASNHMEIIQATTVAGHASIRRWKENNSSEELDGFFWRQRLNIITKKLTPVEKYCICDRAHNPDKVMIGCANPHCRKWLHSECIVKNTIREICATNIQPQSPIATATPTVSPTRTINSELMALSPPPTGPDGDATFSLTLPPRATTAANPTTKHREQSFNTFAQSTTSIANPFITGRIENGEHGLRIIIAERTRTRVDSSVVMASADIEDEGQEGSVFWEEKVYCPACRAIIL</sequence>
<evidence type="ECO:0000313" key="3">
    <source>
        <dbReference type="EMBL" id="KAH0566161.1"/>
    </source>
</evidence>
<accession>A0A9P8RTM8</accession>
<dbReference type="Pfam" id="PF01426">
    <property type="entry name" value="BAH"/>
    <property type="match status" value="1"/>
</dbReference>
<dbReference type="SUPFAM" id="SSF57903">
    <property type="entry name" value="FYVE/PHD zinc finger"/>
    <property type="match status" value="1"/>
</dbReference>
<dbReference type="InterPro" id="IPR001025">
    <property type="entry name" value="BAH_dom"/>
</dbReference>
<evidence type="ECO:0000256" key="1">
    <source>
        <dbReference type="SAM" id="MobiDB-lite"/>
    </source>
</evidence>
<reference evidence="3" key="1">
    <citation type="submission" date="2021-03" db="EMBL/GenBank/DDBJ databases">
        <title>Comparative genomics and phylogenomic investigation of the class Geoglossomycetes provide insights into ecological specialization and systematics.</title>
        <authorList>
            <person name="Melie T."/>
            <person name="Pirro S."/>
            <person name="Miller A.N."/>
            <person name="Quandt A."/>
        </authorList>
    </citation>
    <scope>NUCLEOTIDE SEQUENCE</scope>
    <source>
        <strain evidence="3">CAQ_001_2017</strain>
    </source>
</reference>
<gene>
    <name evidence="3" type="ORF">GP486_000443</name>
</gene>
<protein>
    <recommendedName>
        <fullName evidence="2">BAH domain-containing protein</fullName>
    </recommendedName>
</protein>
<dbReference type="Gene3D" id="3.30.40.10">
    <property type="entry name" value="Zinc/RING finger domain, C3HC4 (zinc finger)"/>
    <property type="match status" value="1"/>
</dbReference>
<dbReference type="CDD" id="cd04370">
    <property type="entry name" value="BAH"/>
    <property type="match status" value="1"/>
</dbReference>
<feature type="domain" description="BAH" evidence="2">
    <location>
        <begin position="97"/>
        <end position="220"/>
    </location>
</feature>
<dbReference type="EMBL" id="JAGHQM010000030">
    <property type="protein sequence ID" value="KAH0566161.1"/>
    <property type="molecule type" value="Genomic_DNA"/>
</dbReference>
<dbReference type="Proteomes" id="UP000750711">
    <property type="component" value="Unassembled WGS sequence"/>
</dbReference>
<dbReference type="SMART" id="SM00439">
    <property type="entry name" value="BAH"/>
    <property type="match status" value="1"/>
</dbReference>
<feature type="region of interest" description="Disordered" evidence="1">
    <location>
        <begin position="37"/>
        <end position="67"/>
    </location>
</feature>
<comment type="caution">
    <text evidence="3">The sequence shown here is derived from an EMBL/GenBank/DDBJ whole genome shotgun (WGS) entry which is preliminary data.</text>
</comment>
<evidence type="ECO:0000259" key="2">
    <source>
        <dbReference type="PROSITE" id="PS51038"/>
    </source>
</evidence>
<name>A0A9P8RTM8_9PEZI</name>
<feature type="compositionally biased region" description="Basic residues" evidence="1">
    <location>
        <begin position="38"/>
        <end position="48"/>
    </location>
</feature>
<evidence type="ECO:0000313" key="4">
    <source>
        <dbReference type="Proteomes" id="UP000750711"/>
    </source>
</evidence>
<dbReference type="PANTHER" id="PTHR46364">
    <property type="entry name" value="OS08G0421900 PROTEIN"/>
    <property type="match status" value="1"/>
</dbReference>
<keyword evidence="4" id="KW-1185">Reference proteome</keyword>